<feature type="domain" description="Orn/Lys/Arg decarboxylases family 1 pyridoxal-P attachment site" evidence="3">
    <location>
        <begin position="7"/>
        <end position="299"/>
    </location>
</feature>
<evidence type="ECO:0000256" key="2">
    <source>
        <dbReference type="ARBA" id="ARBA00022898"/>
    </source>
</evidence>
<reference evidence="4 5" key="1">
    <citation type="journal article" date="2016" name="Nat. Commun.">
        <title>Thousands of microbial genomes shed light on interconnected biogeochemical processes in an aquifer system.</title>
        <authorList>
            <person name="Anantharaman K."/>
            <person name="Brown C.T."/>
            <person name="Hug L.A."/>
            <person name="Sharon I."/>
            <person name="Castelle C.J."/>
            <person name="Probst A.J."/>
            <person name="Thomas B.C."/>
            <person name="Singh A."/>
            <person name="Wilkins M.J."/>
            <person name="Karaoz U."/>
            <person name="Brodie E.L."/>
            <person name="Williams K.H."/>
            <person name="Hubbard S.S."/>
            <person name="Banfield J.F."/>
        </authorList>
    </citation>
    <scope>NUCLEOTIDE SEQUENCE [LARGE SCALE GENOMIC DNA]</scope>
</reference>
<dbReference type="InterPro" id="IPR000310">
    <property type="entry name" value="Orn/Lys/Arg_deCO2ase_major_dom"/>
</dbReference>
<dbReference type="AlphaFoldDB" id="A0A1G2ECY1"/>
<dbReference type="InterPro" id="IPR015424">
    <property type="entry name" value="PyrdxlP-dep_Trfase"/>
</dbReference>
<dbReference type="PANTHER" id="PTHR43277">
    <property type="entry name" value="ARGININE DECARBOXYLASE"/>
    <property type="match status" value="1"/>
</dbReference>
<evidence type="ECO:0000256" key="1">
    <source>
        <dbReference type="ARBA" id="ARBA00001933"/>
    </source>
</evidence>
<dbReference type="Proteomes" id="UP000176406">
    <property type="component" value="Unassembled WGS sequence"/>
</dbReference>
<name>A0A1G2ECY1_9BACT</name>
<dbReference type="Gene3D" id="3.40.640.10">
    <property type="entry name" value="Type I PLP-dependent aspartate aminotransferase-like (Major domain)"/>
    <property type="match status" value="1"/>
</dbReference>
<sequence length="332" mass="36922">MNQNRAPLFEALSRYVKKKVTKLHVPGHKYGIGLPKEMKALLGKSSQFDLSVLEDIDSLAHPQTVIKEAEALAAEAFGAKETFFLVNGSTLGVQAMILSVCSPNDKIIVSRNSHQSVMAGLILSGARPVYLRPEFDEEFNLPLNVKPETVKIILKKNPDAKAVLIISPTQFGITADIKEIAKVVHKAGKILLVDEAWGPHFKFHPEFPLPALSSGADMVVQSTHKRLPSLSQTSMLHIQGKRIDREKVQNAIRMLQTTSPSYILLASLDLARREMALYGKDLWKEIISLAKKARKEIKESGFRILERKYFNSLGFDSDPTNIVIEVENGFKA</sequence>
<dbReference type="InterPro" id="IPR052357">
    <property type="entry name" value="Orn_Lys_Arg_decarboxylase-I"/>
</dbReference>
<accession>A0A1G2ECY1</accession>
<dbReference type="GO" id="GO:0003824">
    <property type="term" value="F:catalytic activity"/>
    <property type="evidence" value="ECO:0007669"/>
    <property type="project" value="InterPro"/>
</dbReference>
<dbReference type="EMBL" id="MHMG01000011">
    <property type="protein sequence ID" value="OGZ23666.1"/>
    <property type="molecule type" value="Genomic_DNA"/>
</dbReference>
<evidence type="ECO:0000313" key="5">
    <source>
        <dbReference type="Proteomes" id="UP000176406"/>
    </source>
</evidence>
<keyword evidence="2" id="KW-0663">Pyridoxal phosphate</keyword>
<feature type="non-terminal residue" evidence="4">
    <location>
        <position position="332"/>
    </location>
</feature>
<comment type="caution">
    <text evidence="4">The sequence shown here is derived from an EMBL/GenBank/DDBJ whole genome shotgun (WGS) entry which is preliminary data.</text>
</comment>
<dbReference type="Pfam" id="PF01276">
    <property type="entry name" value="OKR_DC_1"/>
    <property type="match status" value="1"/>
</dbReference>
<evidence type="ECO:0000259" key="3">
    <source>
        <dbReference type="Pfam" id="PF01276"/>
    </source>
</evidence>
<proteinExistence type="predicted"/>
<dbReference type="PANTHER" id="PTHR43277:SF4">
    <property type="entry name" value="ARGININE DECARBOXYLASE"/>
    <property type="match status" value="1"/>
</dbReference>
<dbReference type="InterPro" id="IPR015421">
    <property type="entry name" value="PyrdxlP-dep_Trfase_major"/>
</dbReference>
<evidence type="ECO:0000313" key="4">
    <source>
        <dbReference type="EMBL" id="OGZ23666.1"/>
    </source>
</evidence>
<comment type="cofactor">
    <cofactor evidence="1">
        <name>pyridoxal 5'-phosphate</name>
        <dbReference type="ChEBI" id="CHEBI:597326"/>
    </cofactor>
</comment>
<gene>
    <name evidence="4" type="ORF">A3A08_02030</name>
</gene>
<dbReference type="CDD" id="cd00615">
    <property type="entry name" value="Orn_deC_like"/>
    <property type="match status" value="1"/>
</dbReference>
<protein>
    <recommendedName>
        <fullName evidence="3">Orn/Lys/Arg decarboxylases family 1 pyridoxal-P attachment site domain-containing protein</fullName>
    </recommendedName>
</protein>
<organism evidence="4 5">
    <name type="scientific">Candidatus Nealsonbacteria bacterium RIFCSPLOWO2_01_FULL_41_9</name>
    <dbReference type="NCBI Taxonomy" id="1801671"/>
    <lineage>
        <taxon>Bacteria</taxon>
        <taxon>Candidatus Nealsoniibacteriota</taxon>
    </lineage>
</organism>
<dbReference type="SUPFAM" id="SSF53383">
    <property type="entry name" value="PLP-dependent transferases"/>
    <property type="match status" value="1"/>
</dbReference>